<dbReference type="Proteomes" id="UP001597168">
    <property type="component" value="Unassembled WGS sequence"/>
</dbReference>
<evidence type="ECO:0000313" key="2">
    <source>
        <dbReference type="EMBL" id="MFD1148718.1"/>
    </source>
</evidence>
<comment type="similarity">
    <text evidence="1">Belongs to the short-chain dehydrogenases/reductases (SDR) family.</text>
</comment>
<dbReference type="SUPFAM" id="SSF51735">
    <property type="entry name" value="NAD(P)-binding Rossmann-fold domains"/>
    <property type="match status" value="1"/>
</dbReference>
<dbReference type="PRINTS" id="PR00080">
    <property type="entry name" value="SDRFAMILY"/>
</dbReference>
<dbReference type="CDD" id="cd05233">
    <property type="entry name" value="SDR_c"/>
    <property type="match status" value="1"/>
</dbReference>
<dbReference type="Pfam" id="PF13561">
    <property type="entry name" value="adh_short_C2"/>
    <property type="match status" value="1"/>
</dbReference>
<accession>A0ABW3QV39</accession>
<dbReference type="PROSITE" id="PS00061">
    <property type="entry name" value="ADH_SHORT"/>
    <property type="match status" value="1"/>
</dbReference>
<comment type="caution">
    <text evidence="2">The sequence shown here is derived from an EMBL/GenBank/DDBJ whole genome shotgun (WGS) entry which is preliminary data.</text>
</comment>
<dbReference type="InterPro" id="IPR036291">
    <property type="entry name" value="NAD(P)-bd_dom_sf"/>
</dbReference>
<reference evidence="3" key="1">
    <citation type="journal article" date="2019" name="Int. J. Syst. Evol. Microbiol.">
        <title>The Global Catalogue of Microorganisms (GCM) 10K type strain sequencing project: providing services to taxonomists for standard genome sequencing and annotation.</title>
        <authorList>
            <consortium name="The Broad Institute Genomics Platform"/>
            <consortium name="The Broad Institute Genome Sequencing Center for Infectious Disease"/>
            <person name="Wu L."/>
            <person name="Ma J."/>
        </authorList>
    </citation>
    <scope>NUCLEOTIDE SEQUENCE [LARGE SCALE GENOMIC DNA]</scope>
    <source>
        <strain evidence="3">CCUG 60214</strain>
    </source>
</reference>
<dbReference type="EC" id="1.1.1.-" evidence="2"/>
<dbReference type="EMBL" id="JBHTLK010000075">
    <property type="protein sequence ID" value="MFD1148718.1"/>
    <property type="molecule type" value="Genomic_DNA"/>
</dbReference>
<keyword evidence="3" id="KW-1185">Reference proteome</keyword>
<protein>
    <submittedName>
        <fullName evidence="2">SDR family NAD(P)-dependent oxidoreductase</fullName>
        <ecNumber evidence="2">1.1.1.-</ecNumber>
    </submittedName>
</protein>
<gene>
    <name evidence="2" type="ORF">ACFQ3T_16430</name>
</gene>
<keyword evidence="2" id="KW-0560">Oxidoreductase</keyword>
<dbReference type="RefSeq" id="WP_380724140.1">
    <property type="nucleotide sequence ID" value="NZ_JBHTLK010000075.1"/>
</dbReference>
<dbReference type="InterPro" id="IPR002347">
    <property type="entry name" value="SDR_fam"/>
</dbReference>
<dbReference type="Gene3D" id="3.40.50.720">
    <property type="entry name" value="NAD(P)-binding Rossmann-like Domain"/>
    <property type="match status" value="1"/>
</dbReference>
<organism evidence="2 3">
    <name type="scientific">Saccharothrix hoggarensis</name>
    <dbReference type="NCBI Taxonomy" id="913853"/>
    <lineage>
        <taxon>Bacteria</taxon>
        <taxon>Bacillati</taxon>
        <taxon>Actinomycetota</taxon>
        <taxon>Actinomycetes</taxon>
        <taxon>Pseudonocardiales</taxon>
        <taxon>Pseudonocardiaceae</taxon>
        <taxon>Saccharothrix</taxon>
    </lineage>
</organism>
<proteinExistence type="inferred from homology"/>
<name>A0ABW3QV39_9PSEU</name>
<evidence type="ECO:0000256" key="1">
    <source>
        <dbReference type="ARBA" id="ARBA00006484"/>
    </source>
</evidence>
<dbReference type="InterPro" id="IPR020904">
    <property type="entry name" value="Sc_DH/Rdtase_CS"/>
</dbReference>
<dbReference type="PANTHER" id="PTHR42760">
    <property type="entry name" value="SHORT-CHAIN DEHYDROGENASES/REDUCTASES FAMILY MEMBER"/>
    <property type="match status" value="1"/>
</dbReference>
<dbReference type="GO" id="GO:0016491">
    <property type="term" value="F:oxidoreductase activity"/>
    <property type="evidence" value="ECO:0007669"/>
    <property type="project" value="UniProtKB-KW"/>
</dbReference>
<evidence type="ECO:0000313" key="3">
    <source>
        <dbReference type="Proteomes" id="UP001597168"/>
    </source>
</evidence>
<dbReference type="PRINTS" id="PR00081">
    <property type="entry name" value="GDHRDH"/>
</dbReference>
<sequence>MSRGVLVTGGSRGIGAAIADAFRDLGDRVVALSSADADLADPDAVARVVDSAADTLGAIDVLVNNAGLVELGSFADTTYEEWQSLWRRTFDVNVFGAANMSYRVARHMVERGVRGRIVNVGSRGAFRGEPAMPAYGASKAALHSMGQSLAVSLAPHGIAVASVAPGFVATERVAHMVTDDVRAQSPFGRVAKPEEVAAAVVYLASAEAEWASGAVLDLNGASYLRT</sequence>